<dbReference type="PANTHER" id="PTHR13794:SF58">
    <property type="entry name" value="MITOCHONDRIAL ENOLASE SUPERFAMILY MEMBER 1"/>
    <property type="match status" value="1"/>
</dbReference>
<dbReference type="RefSeq" id="WP_083716889.1">
    <property type="nucleotide sequence ID" value="NZ_CP015093.1"/>
</dbReference>
<evidence type="ECO:0000313" key="5">
    <source>
        <dbReference type="EMBL" id="APZ54022.1"/>
    </source>
</evidence>
<dbReference type="InterPro" id="IPR029065">
    <property type="entry name" value="Enolase_C-like"/>
</dbReference>
<proteinExistence type="predicted"/>
<dbReference type="InterPro" id="IPR029017">
    <property type="entry name" value="Enolase-like_N"/>
</dbReference>
<dbReference type="SUPFAM" id="SSF51604">
    <property type="entry name" value="Enolase C-terminal domain-like"/>
    <property type="match status" value="1"/>
</dbReference>
<evidence type="ECO:0000256" key="1">
    <source>
        <dbReference type="ARBA" id="ARBA00001946"/>
    </source>
</evidence>
<sequence length="401" mass="42476">MTELLSAEHKERLHEAPRGALRIADVTAYAVSVPLPEHAQVRLGVGRTVKRDAVVVRVRSTEGLTGWGEAHHGRAPTAIAAMVNDSLAEGLVGQDGSDVVALNRHMARALQLTQGSSGAAALAISGIDMALWDLRARAVGWPLCRLLGGAPKPVPAYAGGVALGWDAPEALADEARGLVAQGFRAVKQRIGDSVERDVARLSALRTALGPDVAILSDANSLYSPRDALRMMPHLSELDIRWLEEPFMPQEQRRYADAAVYATVPLAAGENLFTRQDFAQLIAAGAVTEIQPDLSKAGGITEGLRIAGMALANGLDIHPHASMTALNAAATLHFLSAIEGGGWLEADVSVYNPLRDDLVRGAPQIGSDGCVRAAETPGLGVEVNQDFLREHPPIPGSAYRRD</sequence>
<dbReference type="SUPFAM" id="SSF54826">
    <property type="entry name" value="Enolase N-terminal domain-like"/>
    <property type="match status" value="1"/>
</dbReference>
<dbReference type="GO" id="GO:0000287">
    <property type="term" value="F:magnesium ion binding"/>
    <property type="evidence" value="ECO:0007669"/>
    <property type="project" value="UniProtKB-ARBA"/>
</dbReference>
<dbReference type="GO" id="GO:0016836">
    <property type="term" value="F:hydro-lyase activity"/>
    <property type="evidence" value="ECO:0007669"/>
    <property type="project" value="TreeGrafter"/>
</dbReference>
<gene>
    <name evidence="5" type="ORF">Ga0080574_TMP3688</name>
</gene>
<dbReference type="InterPro" id="IPR013342">
    <property type="entry name" value="Mandelate_racemase_C"/>
</dbReference>
<dbReference type="SFLD" id="SFLDG00179">
    <property type="entry name" value="mandelate_racemase"/>
    <property type="match status" value="1"/>
</dbReference>
<dbReference type="Proteomes" id="UP000187059">
    <property type="component" value="Chromosome"/>
</dbReference>
<name>A0A1P8UXB0_9RHOB</name>
<dbReference type="InterPro" id="IPR018110">
    <property type="entry name" value="Mandel_Rmase/mucon_lact_enz_CS"/>
</dbReference>
<dbReference type="GO" id="GO:0009063">
    <property type="term" value="P:amino acid catabolic process"/>
    <property type="evidence" value="ECO:0007669"/>
    <property type="project" value="InterPro"/>
</dbReference>
<dbReference type="EMBL" id="CP015093">
    <property type="protein sequence ID" value="APZ54022.1"/>
    <property type="molecule type" value="Genomic_DNA"/>
</dbReference>
<protein>
    <submittedName>
        <fullName evidence="5">Enolase superfamily enzyme related to L-alanine-DL-glutamate epimerase</fullName>
    </submittedName>
</protein>
<dbReference type="Pfam" id="PF13378">
    <property type="entry name" value="MR_MLE_C"/>
    <property type="match status" value="1"/>
</dbReference>
<dbReference type="InterPro" id="IPR013341">
    <property type="entry name" value="Mandelate_racemase_N_dom"/>
</dbReference>
<dbReference type="AlphaFoldDB" id="A0A1P8UXB0"/>
<keyword evidence="6" id="KW-1185">Reference proteome</keyword>
<keyword evidence="3" id="KW-0460">Magnesium</keyword>
<dbReference type="OrthoDB" id="9802699at2"/>
<evidence type="ECO:0000313" key="6">
    <source>
        <dbReference type="Proteomes" id="UP000187059"/>
    </source>
</evidence>
<comment type="cofactor">
    <cofactor evidence="1">
        <name>Mg(2+)</name>
        <dbReference type="ChEBI" id="CHEBI:18420"/>
    </cofactor>
</comment>
<evidence type="ECO:0000256" key="2">
    <source>
        <dbReference type="ARBA" id="ARBA00022723"/>
    </source>
</evidence>
<dbReference type="KEGG" id="paby:Ga0080574_TMP3688"/>
<dbReference type="InterPro" id="IPR036849">
    <property type="entry name" value="Enolase-like_C_sf"/>
</dbReference>
<dbReference type="STRING" id="1250539.Ga0080574_TMP3688"/>
<keyword evidence="2" id="KW-0479">Metal-binding</keyword>
<dbReference type="PROSITE" id="PS00909">
    <property type="entry name" value="MR_MLE_2"/>
    <property type="match status" value="1"/>
</dbReference>
<evidence type="ECO:0000256" key="3">
    <source>
        <dbReference type="ARBA" id="ARBA00022842"/>
    </source>
</evidence>
<dbReference type="Gene3D" id="3.20.20.120">
    <property type="entry name" value="Enolase-like C-terminal domain"/>
    <property type="match status" value="1"/>
</dbReference>
<dbReference type="PROSITE" id="PS00908">
    <property type="entry name" value="MR_MLE_1"/>
    <property type="match status" value="1"/>
</dbReference>
<reference evidence="5 6" key="1">
    <citation type="submission" date="2016-04" db="EMBL/GenBank/DDBJ databases">
        <title>Deep-sea bacteria in the southern Pacific.</title>
        <authorList>
            <person name="Tang K."/>
        </authorList>
    </citation>
    <scope>NUCLEOTIDE SEQUENCE [LARGE SCALE GENOMIC DNA]</scope>
    <source>
        <strain evidence="5 6">JLT2014</strain>
    </source>
</reference>
<dbReference type="CDD" id="cd03316">
    <property type="entry name" value="MR_like"/>
    <property type="match status" value="1"/>
</dbReference>
<dbReference type="SMART" id="SM00922">
    <property type="entry name" value="MR_MLE"/>
    <property type="match status" value="1"/>
</dbReference>
<dbReference type="SFLD" id="SFLDS00001">
    <property type="entry name" value="Enolase"/>
    <property type="match status" value="1"/>
</dbReference>
<accession>A0A1P8UXB0</accession>
<feature type="domain" description="Mandelate racemase/muconate lactonizing enzyme C-terminal" evidence="4">
    <location>
        <begin position="168"/>
        <end position="264"/>
    </location>
</feature>
<organism evidence="5 6">
    <name type="scientific">Salipiger abyssi</name>
    <dbReference type="NCBI Taxonomy" id="1250539"/>
    <lineage>
        <taxon>Bacteria</taxon>
        <taxon>Pseudomonadati</taxon>
        <taxon>Pseudomonadota</taxon>
        <taxon>Alphaproteobacteria</taxon>
        <taxon>Rhodobacterales</taxon>
        <taxon>Roseobacteraceae</taxon>
        <taxon>Salipiger</taxon>
    </lineage>
</organism>
<dbReference type="InterPro" id="IPR046945">
    <property type="entry name" value="RHMD-like"/>
</dbReference>
<dbReference type="PANTHER" id="PTHR13794">
    <property type="entry name" value="ENOLASE SUPERFAMILY, MANDELATE RACEMASE"/>
    <property type="match status" value="1"/>
</dbReference>
<dbReference type="GO" id="GO:0016052">
    <property type="term" value="P:carbohydrate catabolic process"/>
    <property type="evidence" value="ECO:0007669"/>
    <property type="project" value="TreeGrafter"/>
</dbReference>
<dbReference type="Pfam" id="PF02746">
    <property type="entry name" value="MR_MLE_N"/>
    <property type="match status" value="1"/>
</dbReference>
<evidence type="ECO:0000259" key="4">
    <source>
        <dbReference type="SMART" id="SM00922"/>
    </source>
</evidence>
<dbReference type="Gene3D" id="3.30.390.10">
    <property type="entry name" value="Enolase-like, N-terminal domain"/>
    <property type="match status" value="1"/>
</dbReference>